<keyword evidence="1" id="KW-0812">Transmembrane</keyword>
<evidence type="ECO:0000313" key="3">
    <source>
        <dbReference type="Proteomes" id="UP001521222"/>
    </source>
</evidence>
<protein>
    <submittedName>
        <fullName evidence="2">Uncharacterized protein</fullName>
    </submittedName>
</protein>
<keyword evidence="1" id="KW-1133">Transmembrane helix</keyword>
<evidence type="ECO:0000313" key="2">
    <source>
        <dbReference type="EMBL" id="KAL1609698.1"/>
    </source>
</evidence>
<name>A0ABR3RZ51_9PLEO</name>
<keyword evidence="3" id="KW-1185">Reference proteome</keyword>
<dbReference type="EMBL" id="JAKIXB020000003">
    <property type="protein sequence ID" value="KAL1609698.1"/>
    <property type="molecule type" value="Genomic_DNA"/>
</dbReference>
<feature type="transmembrane region" description="Helical" evidence="1">
    <location>
        <begin position="20"/>
        <end position="37"/>
    </location>
</feature>
<organism evidence="2 3">
    <name type="scientific">Nothophoma quercina</name>
    <dbReference type="NCBI Taxonomy" id="749835"/>
    <lineage>
        <taxon>Eukaryota</taxon>
        <taxon>Fungi</taxon>
        <taxon>Dikarya</taxon>
        <taxon>Ascomycota</taxon>
        <taxon>Pezizomycotina</taxon>
        <taxon>Dothideomycetes</taxon>
        <taxon>Pleosporomycetidae</taxon>
        <taxon>Pleosporales</taxon>
        <taxon>Pleosporineae</taxon>
        <taxon>Didymellaceae</taxon>
        <taxon>Nothophoma</taxon>
    </lineage>
</organism>
<accession>A0ABR3RZ51</accession>
<sequence>MGILNYKWAQTGLLDVYDKSIAGLLVAILVGAAGSYFQSGDKPTATTLAAAAILQGLAAKSASL</sequence>
<reference evidence="2 3" key="1">
    <citation type="submission" date="2024-02" db="EMBL/GenBank/DDBJ databases">
        <title>De novo assembly and annotation of 12 fungi associated with fruit tree decline syndrome in Ontario, Canada.</title>
        <authorList>
            <person name="Sulman M."/>
            <person name="Ellouze W."/>
            <person name="Ilyukhin E."/>
        </authorList>
    </citation>
    <scope>NUCLEOTIDE SEQUENCE [LARGE SCALE GENOMIC DNA]</scope>
    <source>
        <strain evidence="2 3">M97-236</strain>
    </source>
</reference>
<proteinExistence type="predicted"/>
<evidence type="ECO:0000256" key="1">
    <source>
        <dbReference type="SAM" id="Phobius"/>
    </source>
</evidence>
<comment type="caution">
    <text evidence="2">The sequence shown here is derived from an EMBL/GenBank/DDBJ whole genome shotgun (WGS) entry which is preliminary data.</text>
</comment>
<dbReference type="Proteomes" id="UP001521222">
    <property type="component" value="Unassembled WGS sequence"/>
</dbReference>
<keyword evidence="1" id="KW-0472">Membrane</keyword>
<gene>
    <name evidence="2" type="ORF">SLS59_001207</name>
</gene>